<name>A0AA38PBV9_9AGAR</name>
<sequence>MLREMSECMTPAAAAVALHVFQYFLPSYFHHQTSLSFNVQPLTYPTMKFTSSILASSLLFLSPAAVLAQDSSASIDTSAAESSAVSAASSILSADGGSVTVIAGHTVTIPSGISIPSIPTAILSDTSLIASLASSLTASLTGSLASEASSILGEITGSAASATGSSGTTAASGTSAASASSTGTSGNGAMSLGGGVKGLIVSAGAGLLAGMWIL</sequence>
<dbReference type="AlphaFoldDB" id="A0AA38PBV9"/>
<reference evidence="2" key="1">
    <citation type="submission" date="2022-08" db="EMBL/GenBank/DDBJ databases">
        <authorList>
            <consortium name="DOE Joint Genome Institute"/>
            <person name="Min B."/>
            <person name="Riley R."/>
            <person name="Sierra-Patev S."/>
            <person name="Naranjo-Ortiz M."/>
            <person name="Looney B."/>
            <person name="Konkel Z."/>
            <person name="Slot J.C."/>
            <person name="Sakamoto Y."/>
            <person name="Steenwyk J.L."/>
            <person name="Rokas A."/>
            <person name="Carro J."/>
            <person name="Camarero S."/>
            <person name="Ferreira P."/>
            <person name="Molpeceres G."/>
            <person name="Ruiz-Duenas F.J."/>
            <person name="Serrano A."/>
            <person name="Henrissat B."/>
            <person name="Drula E."/>
            <person name="Hughes K.W."/>
            <person name="Mata J.L."/>
            <person name="Ishikawa N.K."/>
            <person name="Vargas-Isla R."/>
            <person name="Ushijima S."/>
            <person name="Smith C.A."/>
            <person name="Ahrendt S."/>
            <person name="Andreopoulos W."/>
            <person name="He G."/>
            <person name="Labutti K."/>
            <person name="Lipzen A."/>
            <person name="Ng V."/>
            <person name="Sandor L."/>
            <person name="Barry K."/>
            <person name="Martinez A.T."/>
            <person name="Xiao Y."/>
            <person name="Gibbons J.G."/>
            <person name="Terashima K."/>
            <person name="Hibbett D.S."/>
            <person name="Grigoriev I.V."/>
        </authorList>
    </citation>
    <scope>NUCLEOTIDE SEQUENCE</scope>
    <source>
        <strain evidence="2">TFB9207</strain>
    </source>
</reference>
<dbReference type="Proteomes" id="UP001163846">
    <property type="component" value="Unassembled WGS sequence"/>
</dbReference>
<evidence type="ECO:0000256" key="1">
    <source>
        <dbReference type="SAM" id="MobiDB-lite"/>
    </source>
</evidence>
<comment type="caution">
    <text evidence="2">The sequence shown here is derived from an EMBL/GenBank/DDBJ whole genome shotgun (WGS) entry which is preliminary data.</text>
</comment>
<organism evidence="2 3">
    <name type="scientific">Lentinula raphanica</name>
    <dbReference type="NCBI Taxonomy" id="153919"/>
    <lineage>
        <taxon>Eukaryota</taxon>
        <taxon>Fungi</taxon>
        <taxon>Dikarya</taxon>
        <taxon>Basidiomycota</taxon>
        <taxon>Agaricomycotina</taxon>
        <taxon>Agaricomycetes</taxon>
        <taxon>Agaricomycetidae</taxon>
        <taxon>Agaricales</taxon>
        <taxon>Marasmiineae</taxon>
        <taxon>Omphalotaceae</taxon>
        <taxon>Lentinula</taxon>
    </lineage>
</organism>
<keyword evidence="3" id="KW-1185">Reference proteome</keyword>
<gene>
    <name evidence="2" type="ORF">F5878DRAFT_614309</name>
</gene>
<evidence type="ECO:0000313" key="2">
    <source>
        <dbReference type="EMBL" id="KAJ3840054.1"/>
    </source>
</evidence>
<protein>
    <submittedName>
        <fullName evidence="2">Uncharacterized protein</fullName>
    </submittedName>
</protein>
<feature type="region of interest" description="Disordered" evidence="1">
    <location>
        <begin position="161"/>
        <end position="186"/>
    </location>
</feature>
<accession>A0AA38PBV9</accession>
<evidence type="ECO:0000313" key="3">
    <source>
        <dbReference type="Proteomes" id="UP001163846"/>
    </source>
</evidence>
<proteinExistence type="predicted"/>
<dbReference type="EMBL" id="MU806096">
    <property type="protein sequence ID" value="KAJ3840054.1"/>
    <property type="molecule type" value="Genomic_DNA"/>
</dbReference>